<dbReference type="AlphaFoldDB" id="A0A4Y7LB35"/>
<reference evidence="2 3" key="1">
    <citation type="journal article" date="2018" name="Science">
        <title>The opium poppy genome and morphinan production.</title>
        <authorList>
            <person name="Guo L."/>
            <person name="Winzer T."/>
            <person name="Yang X."/>
            <person name="Li Y."/>
            <person name="Ning Z."/>
            <person name="He Z."/>
            <person name="Teodor R."/>
            <person name="Lu Y."/>
            <person name="Bowser T.A."/>
            <person name="Graham I.A."/>
            <person name="Ye K."/>
        </authorList>
    </citation>
    <scope>NUCLEOTIDE SEQUENCE [LARGE SCALE GENOMIC DNA]</scope>
    <source>
        <strain evidence="3">cv. HN1</strain>
        <tissue evidence="2">Leaves</tissue>
    </source>
</reference>
<dbReference type="Gramene" id="RZC81850">
    <property type="protein sequence ID" value="RZC81850"/>
    <property type="gene ID" value="C5167_044444"/>
</dbReference>
<gene>
    <name evidence="2" type="ORF">C5167_044444</name>
</gene>
<feature type="region of interest" description="Disordered" evidence="1">
    <location>
        <begin position="1"/>
        <end position="25"/>
    </location>
</feature>
<accession>A0A4Y7LB35</accession>
<dbReference type="EMBL" id="CM010724">
    <property type="protein sequence ID" value="RZC81850.1"/>
    <property type="molecule type" value="Genomic_DNA"/>
</dbReference>
<protein>
    <submittedName>
        <fullName evidence="2">Uncharacterized protein</fullName>
    </submittedName>
</protein>
<name>A0A4Y7LB35_PAPSO</name>
<evidence type="ECO:0000313" key="3">
    <source>
        <dbReference type="Proteomes" id="UP000316621"/>
    </source>
</evidence>
<organism evidence="2 3">
    <name type="scientific">Papaver somniferum</name>
    <name type="common">Opium poppy</name>
    <dbReference type="NCBI Taxonomy" id="3469"/>
    <lineage>
        <taxon>Eukaryota</taxon>
        <taxon>Viridiplantae</taxon>
        <taxon>Streptophyta</taxon>
        <taxon>Embryophyta</taxon>
        <taxon>Tracheophyta</taxon>
        <taxon>Spermatophyta</taxon>
        <taxon>Magnoliopsida</taxon>
        <taxon>Ranunculales</taxon>
        <taxon>Papaveraceae</taxon>
        <taxon>Papaveroideae</taxon>
        <taxon>Papaver</taxon>
    </lineage>
</organism>
<keyword evidence="3" id="KW-1185">Reference proteome</keyword>
<sequence length="70" mass="8053">MMSHLPVQGESGNSENGECKTPLRSRGMKKKTSILGFCWRDNANIYSQVRLVFLLKYNFSQVLQFNSGFY</sequence>
<dbReference type="Proteomes" id="UP000316621">
    <property type="component" value="Chromosome 10"/>
</dbReference>
<evidence type="ECO:0000256" key="1">
    <source>
        <dbReference type="SAM" id="MobiDB-lite"/>
    </source>
</evidence>
<evidence type="ECO:0000313" key="2">
    <source>
        <dbReference type="EMBL" id="RZC81850.1"/>
    </source>
</evidence>
<proteinExistence type="predicted"/>